<keyword evidence="1" id="KW-0472">Membrane</keyword>
<name>A0A158PQ24_BRUPA</name>
<feature type="domain" description="Nose resistant-to-fluoxetine protein N-terminal" evidence="3">
    <location>
        <begin position="105"/>
        <end position="221"/>
    </location>
</feature>
<feature type="signal peptide" evidence="2">
    <location>
        <begin position="1"/>
        <end position="28"/>
    </location>
</feature>
<dbReference type="AlphaFoldDB" id="A0A158PQ24"/>
<feature type="transmembrane region" description="Helical" evidence="1">
    <location>
        <begin position="459"/>
        <end position="477"/>
    </location>
</feature>
<evidence type="ECO:0000313" key="6">
    <source>
        <dbReference type="WBParaSite" id="BPAG_0000080301-mRNA-1"/>
    </source>
</evidence>
<dbReference type="EMBL" id="UZAD01000044">
    <property type="protein sequence ID" value="VDN81990.1"/>
    <property type="molecule type" value="Genomic_DNA"/>
</dbReference>
<reference evidence="6" key="1">
    <citation type="submission" date="2016-04" db="UniProtKB">
        <authorList>
            <consortium name="WormBaseParasite"/>
        </authorList>
    </citation>
    <scope>IDENTIFICATION</scope>
</reference>
<evidence type="ECO:0000259" key="3">
    <source>
        <dbReference type="SMART" id="SM00703"/>
    </source>
</evidence>
<accession>A0A158PQ24</accession>
<feature type="transmembrane region" description="Helical" evidence="1">
    <location>
        <begin position="231"/>
        <end position="252"/>
    </location>
</feature>
<dbReference type="WBParaSite" id="BPAG_0000080301-mRNA-1">
    <property type="protein sequence ID" value="BPAG_0000080301-mRNA-1"/>
    <property type="gene ID" value="BPAG_0000080301"/>
</dbReference>
<dbReference type="Proteomes" id="UP000278627">
    <property type="component" value="Unassembled WGS sequence"/>
</dbReference>
<dbReference type="PANTHER" id="PTHR11161">
    <property type="entry name" value="O-ACYLTRANSFERASE"/>
    <property type="match status" value="1"/>
</dbReference>
<dbReference type="InterPro" id="IPR006621">
    <property type="entry name" value="Nose-resist-to-fluoxetine_N"/>
</dbReference>
<feature type="transmembrane region" description="Helical" evidence="1">
    <location>
        <begin position="645"/>
        <end position="669"/>
    </location>
</feature>
<dbReference type="PANTHER" id="PTHR11161:SF14">
    <property type="entry name" value="NOSE RESISTANT-TO-FLUOXETINE PROTEIN N-TERMINAL DOMAIN-CONTAINING PROTEIN"/>
    <property type="match status" value="1"/>
</dbReference>
<protein>
    <submittedName>
        <fullName evidence="6">NRF domain-containing protein</fullName>
    </submittedName>
</protein>
<dbReference type="STRING" id="6280.A0A158PQ24"/>
<dbReference type="Pfam" id="PF20146">
    <property type="entry name" value="NRF"/>
    <property type="match status" value="1"/>
</dbReference>
<keyword evidence="5" id="KW-1185">Reference proteome</keyword>
<keyword evidence="1" id="KW-0812">Transmembrane</keyword>
<evidence type="ECO:0000313" key="5">
    <source>
        <dbReference type="Proteomes" id="UP000278627"/>
    </source>
</evidence>
<organism evidence="6">
    <name type="scientific">Brugia pahangi</name>
    <name type="common">Filarial nematode worm</name>
    <dbReference type="NCBI Taxonomy" id="6280"/>
    <lineage>
        <taxon>Eukaryota</taxon>
        <taxon>Metazoa</taxon>
        <taxon>Ecdysozoa</taxon>
        <taxon>Nematoda</taxon>
        <taxon>Chromadorea</taxon>
        <taxon>Rhabditida</taxon>
        <taxon>Spirurina</taxon>
        <taxon>Spiruromorpha</taxon>
        <taxon>Filarioidea</taxon>
        <taxon>Onchocercidae</taxon>
        <taxon>Brugia</taxon>
    </lineage>
</organism>
<feature type="transmembrane region" description="Helical" evidence="1">
    <location>
        <begin position="568"/>
        <end position="592"/>
    </location>
</feature>
<feature type="transmembrane region" description="Helical" evidence="1">
    <location>
        <begin position="538"/>
        <end position="562"/>
    </location>
</feature>
<keyword evidence="2" id="KW-0732">Signal</keyword>
<proteinExistence type="predicted"/>
<reference evidence="4 5" key="2">
    <citation type="submission" date="2018-11" db="EMBL/GenBank/DDBJ databases">
        <authorList>
            <consortium name="Pathogen Informatics"/>
        </authorList>
    </citation>
    <scope>NUCLEOTIDE SEQUENCE [LARGE SCALE GENOMIC DNA]</scope>
</reference>
<feature type="transmembrane region" description="Helical" evidence="1">
    <location>
        <begin position="512"/>
        <end position="529"/>
    </location>
</feature>
<sequence>MKLYCHLSLLSLLLLSIVIISIIPTCQSCLLCYFRLPARPKSIDYLWTTVLEDINFPETATEMCDITQRLPFTNSCRNGLGKIFCSLSNFMDNNWRECNLENIDYEQCVNCLRNKTNILRQTSWVITWLDSLGKMPPAVGEGNYYWLGDYEQCSILRQTKAFDGRYCRVVLEIPEVYRYCPQSNSLNIHVGLCAPSMCTPQEITQLAQMVTPYATSAECETPLHWPLSSQIFLITIIFWLCFLFIGTFIDVYDWKFFSNKQFKAIAQCLSIPRNGNIALSTKRSHNYHSIQGLQVITVSVIITANCFIYILPYIENVLFSYESVYSWQLHPLNNFTYHIDGLIAIDTLLSSLLVQHILETTDNIKKLYFNRLLQILPVFTFIILFMTFLYERLSSGPIWMHDDLIARCKHSWWKNILFINNFFSSHQTCLDGSYLYSLTVQFFLLLLPMLFISKRYYTTVLAIAVSSLLASIIYTFYEVSTTKLSPTLLLTANPISPEIYDTYIDLLYTKPWARAPAFLIGFLFSFLFTGESSISNKLLLLAPLILFLFGIFVIFGLYPYAIGTSIPQIFLAAYSALHRPLWSFIICSLIYLRYQNRNIGRLLQFLEWRVFSPFAKNVFVVFLISEPVSLYLFSSLHRPLHATVWSLLNIAIGTIILSNFVAFLLDILISMPIRNVIFQLLKDEKCDTSIDIDYAHTLISDTKKDVE</sequence>
<gene>
    <name evidence="4" type="ORF">BPAG_LOCUS804</name>
</gene>
<feature type="transmembrane region" description="Helical" evidence="1">
    <location>
        <begin position="367"/>
        <end position="390"/>
    </location>
</feature>
<feature type="chain" id="PRO_5043135216" evidence="2">
    <location>
        <begin position="29"/>
        <end position="707"/>
    </location>
</feature>
<evidence type="ECO:0000256" key="2">
    <source>
        <dbReference type="SAM" id="SignalP"/>
    </source>
</evidence>
<evidence type="ECO:0000313" key="4">
    <source>
        <dbReference type="EMBL" id="VDN81990.1"/>
    </source>
</evidence>
<feature type="transmembrane region" description="Helical" evidence="1">
    <location>
        <begin position="334"/>
        <end position="355"/>
    </location>
</feature>
<evidence type="ECO:0000256" key="1">
    <source>
        <dbReference type="SAM" id="Phobius"/>
    </source>
</evidence>
<dbReference type="SMART" id="SM00703">
    <property type="entry name" value="NRF"/>
    <property type="match status" value="1"/>
</dbReference>
<dbReference type="InterPro" id="IPR052728">
    <property type="entry name" value="O2_lipid_transport_reg"/>
</dbReference>
<keyword evidence="1" id="KW-1133">Transmembrane helix</keyword>
<feature type="transmembrane region" description="Helical" evidence="1">
    <location>
        <begin position="613"/>
        <end position="633"/>
    </location>
</feature>
<feature type="transmembrane region" description="Helical" evidence="1">
    <location>
        <begin position="434"/>
        <end position="452"/>
    </location>
</feature>
<feature type="transmembrane region" description="Helical" evidence="1">
    <location>
        <begin position="292"/>
        <end position="314"/>
    </location>
</feature>